<dbReference type="EMBL" id="KQ414612">
    <property type="protein sequence ID" value="KOC69181.1"/>
    <property type="molecule type" value="Genomic_DNA"/>
</dbReference>
<evidence type="ECO:0000313" key="2">
    <source>
        <dbReference type="Proteomes" id="UP000053825"/>
    </source>
</evidence>
<dbReference type="Proteomes" id="UP000053825">
    <property type="component" value="Unassembled WGS sequence"/>
</dbReference>
<sequence>MNFYKTDDTNYAISQNIIGLEQKFIAFVKLPRLVHCPEKCQVHGRWNQETASKMAKGSGTKWHICG</sequence>
<accession>A0A0L7REL3</accession>
<gene>
    <name evidence="1" type="ORF">WH47_07632</name>
</gene>
<proteinExistence type="predicted"/>
<dbReference type="AlphaFoldDB" id="A0A0L7REL3"/>
<protein>
    <submittedName>
        <fullName evidence="1">Uncharacterized protein</fullName>
    </submittedName>
</protein>
<reference evidence="1 2" key="1">
    <citation type="submission" date="2015-07" db="EMBL/GenBank/DDBJ databases">
        <title>The genome of Habropoda laboriosa.</title>
        <authorList>
            <person name="Pan H."/>
            <person name="Kapheim K."/>
        </authorList>
    </citation>
    <scope>NUCLEOTIDE SEQUENCE [LARGE SCALE GENOMIC DNA]</scope>
    <source>
        <strain evidence="1">0110345459</strain>
    </source>
</reference>
<evidence type="ECO:0000313" key="1">
    <source>
        <dbReference type="EMBL" id="KOC69181.1"/>
    </source>
</evidence>
<organism evidence="1 2">
    <name type="scientific">Habropoda laboriosa</name>
    <dbReference type="NCBI Taxonomy" id="597456"/>
    <lineage>
        <taxon>Eukaryota</taxon>
        <taxon>Metazoa</taxon>
        <taxon>Ecdysozoa</taxon>
        <taxon>Arthropoda</taxon>
        <taxon>Hexapoda</taxon>
        <taxon>Insecta</taxon>
        <taxon>Pterygota</taxon>
        <taxon>Neoptera</taxon>
        <taxon>Endopterygota</taxon>
        <taxon>Hymenoptera</taxon>
        <taxon>Apocrita</taxon>
        <taxon>Aculeata</taxon>
        <taxon>Apoidea</taxon>
        <taxon>Anthophila</taxon>
        <taxon>Apidae</taxon>
        <taxon>Habropoda</taxon>
    </lineage>
</organism>
<keyword evidence="2" id="KW-1185">Reference proteome</keyword>
<name>A0A0L7REL3_9HYME</name>